<dbReference type="PANTHER" id="PTHR47926">
    <property type="entry name" value="PENTATRICOPEPTIDE REPEAT-CONTAINING PROTEIN"/>
    <property type="match status" value="1"/>
</dbReference>
<accession>A0A9D4UMS1</accession>
<keyword evidence="1" id="KW-0677">Repeat</keyword>
<organism evidence="3 4">
    <name type="scientific">Adiantum capillus-veneris</name>
    <name type="common">Maidenhair fern</name>
    <dbReference type="NCBI Taxonomy" id="13818"/>
    <lineage>
        <taxon>Eukaryota</taxon>
        <taxon>Viridiplantae</taxon>
        <taxon>Streptophyta</taxon>
        <taxon>Embryophyta</taxon>
        <taxon>Tracheophyta</taxon>
        <taxon>Polypodiopsida</taxon>
        <taxon>Polypodiidae</taxon>
        <taxon>Polypodiales</taxon>
        <taxon>Pteridineae</taxon>
        <taxon>Pteridaceae</taxon>
        <taxon>Vittarioideae</taxon>
        <taxon>Adiantum</taxon>
    </lineage>
</organism>
<dbReference type="InterPro" id="IPR046960">
    <property type="entry name" value="PPR_At4g14850-like_plant"/>
</dbReference>
<feature type="repeat" description="PPR" evidence="2">
    <location>
        <begin position="311"/>
        <end position="345"/>
    </location>
</feature>
<evidence type="ECO:0000313" key="4">
    <source>
        <dbReference type="Proteomes" id="UP000886520"/>
    </source>
</evidence>
<feature type="repeat" description="PPR" evidence="2">
    <location>
        <begin position="197"/>
        <end position="231"/>
    </location>
</feature>
<dbReference type="FunFam" id="1.25.40.10:FF:000343">
    <property type="entry name" value="Pentatricopeptide repeat-containing protein At3g58590"/>
    <property type="match status" value="1"/>
</dbReference>
<dbReference type="Pfam" id="PF13041">
    <property type="entry name" value="PPR_2"/>
    <property type="match status" value="5"/>
</dbReference>
<sequence>MSRSALPILCGSGQLERALERLWCMKSAAPVDFYLALLHACNKIKSLSHVKKVHAHLSLHKVRLAGLLGDYLVVSLAKCGALDDAVSTSLCLPCRTVFSWTAIITACVDNEQDLEALRLHCLMKDDGILPDSFTFVSILKACGNTYGICLGKQLHAAALWQGFASDVYVCSALVHMYGKCGAFMEAEMLFCSMRHHTVVSWSALLSTYVEGDQGVKALKLYRQMHNEGIVVDQLVVMLAMQACCSIIEDQGPEEITGSQLPNEVGHGLHADARKKAFMGDVYLANTLVNLYSKYGAIKHAEQVFQAVVHLDIVSWNVMLSAYLEQGQAHRALQFYTHMQHQGASPDKLTFVFAFQACASLAENDEASLNVKAFSLKNKALQIGQLLHMDACMRGFGSNGFVGSSLVKMYGKCGAVFESEHIFTTLSDRDITSWNSLLSIYIEQAQEPLMVQEGYVSQRKKPLLFFRQMQSAGVALDQLAYGFALQACITLAENDAEECATKIMSLEIGQALHAGALRKGFASGSYIGNRLMSMYGKCGAAGQAEHTFFSISEKSVSAWNALLSAYVEQGQLQKALQLYRHLLEEDFQPDKWTFVIVLQVCAILGEAELPDMLQLSNKAVVLELGRAFHEDALSRGFASDSFVGSTLINMYGKCGAVMEAEHVFNALSESTIVSRTALLSAYLEQNQGKKALQLYRQMLKQGVLLNCVTLTMALQACGLTASLESCMQVHFDIVAAGCDQIPTVAATLMRAYGSCATMVDAQAIFDRIDGPGIVLWNSLISGLAELGNFADVLRMYEKLRGAGIAPDKTTFTVILSACCHAGLVGKGLEYFHSMSVDHGLSPDLRHYGSMMDLLGRVGDFHSLNQFWRKMPMRADFPQWLCFLCASRTHGNIELAEQAYNHARVLQPGETDYDILMSKAYADSGLSGSADY</sequence>
<comment type="caution">
    <text evidence="3">The sequence shown here is derived from an EMBL/GenBank/DDBJ whole genome shotgun (WGS) entry which is preliminary data.</text>
</comment>
<feature type="repeat" description="PPR" evidence="2">
    <location>
        <begin position="96"/>
        <end position="130"/>
    </location>
</feature>
<dbReference type="GO" id="GO:0009451">
    <property type="term" value="P:RNA modification"/>
    <property type="evidence" value="ECO:0007669"/>
    <property type="project" value="InterPro"/>
</dbReference>
<protein>
    <recommendedName>
        <fullName evidence="5">Pentatricopeptide repeat-containing protein</fullName>
    </recommendedName>
</protein>
<dbReference type="PROSITE" id="PS51375">
    <property type="entry name" value="PPR"/>
    <property type="match status" value="7"/>
</dbReference>
<dbReference type="EMBL" id="JABFUD020000014">
    <property type="protein sequence ID" value="KAI5070776.1"/>
    <property type="molecule type" value="Genomic_DNA"/>
</dbReference>
<name>A0A9D4UMS1_ADICA</name>
<evidence type="ECO:0000256" key="1">
    <source>
        <dbReference type="ARBA" id="ARBA00022737"/>
    </source>
</evidence>
<feature type="repeat" description="PPR" evidence="2">
    <location>
        <begin position="806"/>
        <end position="841"/>
    </location>
</feature>
<reference evidence="3" key="1">
    <citation type="submission" date="2021-01" db="EMBL/GenBank/DDBJ databases">
        <title>Adiantum capillus-veneris genome.</title>
        <authorList>
            <person name="Fang Y."/>
            <person name="Liao Q."/>
        </authorList>
    </citation>
    <scope>NUCLEOTIDE SEQUENCE</scope>
    <source>
        <strain evidence="3">H3</strain>
        <tissue evidence="3">Leaf</tissue>
    </source>
</reference>
<keyword evidence="4" id="KW-1185">Reference proteome</keyword>
<dbReference type="Proteomes" id="UP000886520">
    <property type="component" value="Chromosome 14"/>
</dbReference>
<dbReference type="Pfam" id="PF01535">
    <property type="entry name" value="PPR"/>
    <property type="match status" value="3"/>
</dbReference>
<proteinExistence type="predicted"/>
<feature type="repeat" description="PPR" evidence="2">
    <location>
        <begin position="670"/>
        <end position="704"/>
    </location>
</feature>
<dbReference type="OrthoDB" id="1893323at2759"/>
<gene>
    <name evidence="3" type="ORF">GOP47_0015119</name>
</gene>
<dbReference type="NCBIfam" id="TIGR00756">
    <property type="entry name" value="PPR"/>
    <property type="match status" value="7"/>
</dbReference>
<dbReference type="InterPro" id="IPR002885">
    <property type="entry name" value="PPR_rpt"/>
</dbReference>
<feature type="repeat" description="PPR" evidence="2">
    <location>
        <begin position="554"/>
        <end position="588"/>
    </location>
</feature>
<feature type="repeat" description="PPR" evidence="2">
    <location>
        <begin position="771"/>
        <end position="805"/>
    </location>
</feature>
<evidence type="ECO:0000256" key="2">
    <source>
        <dbReference type="PROSITE-ProRule" id="PRU00708"/>
    </source>
</evidence>
<dbReference type="AlphaFoldDB" id="A0A9D4UMS1"/>
<dbReference type="SUPFAM" id="SSF48452">
    <property type="entry name" value="TPR-like"/>
    <property type="match status" value="1"/>
</dbReference>
<evidence type="ECO:0008006" key="5">
    <source>
        <dbReference type="Google" id="ProtNLM"/>
    </source>
</evidence>
<dbReference type="FunFam" id="1.25.40.10:FF:000242">
    <property type="entry name" value="Pentatricopeptide repeat-containing protein"/>
    <property type="match status" value="1"/>
</dbReference>
<dbReference type="Gene3D" id="1.25.40.10">
    <property type="entry name" value="Tetratricopeptide repeat domain"/>
    <property type="match status" value="7"/>
</dbReference>
<dbReference type="FunFam" id="1.25.40.10:FF:000285">
    <property type="entry name" value="Pentatricopeptide repeat-containing protein, chloroplastic"/>
    <property type="match status" value="1"/>
</dbReference>
<evidence type="ECO:0000313" key="3">
    <source>
        <dbReference type="EMBL" id="KAI5070776.1"/>
    </source>
</evidence>
<dbReference type="InterPro" id="IPR011990">
    <property type="entry name" value="TPR-like_helical_dom_sf"/>
</dbReference>
<dbReference type="GO" id="GO:0003723">
    <property type="term" value="F:RNA binding"/>
    <property type="evidence" value="ECO:0007669"/>
    <property type="project" value="InterPro"/>
</dbReference>